<organism evidence="1 2">
    <name type="scientific">Psychrobacter immobilis</name>
    <dbReference type="NCBI Taxonomy" id="498"/>
    <lineage>
        <taxon>Bacteria</taxon>
        <taxon>Pseudomonadati</taxon>
        <taxon>Pseudomonadota</taxon>
        <taxon>Gammaproteobacteria</taxon>
        <taxon>Moraxellales</taxon>
        <taxon>Moraxellaceae</taxon>
        <taxon>Psychrobacter</taxon>
    </lineage>
</organism>
<protein>
    <submittedName>
        <fullName evidence="1">NlpE-like protein</fullName>
    </submittedName>
</protein>
<comment type="caution">
    <text evidence="1">The sequence shown here is derived from an EMBL/GenBank/DDBJ whole genome shotgun (WGS) entry which is preliminary data.</text>
</comment>
<dbReference type="InterPro" id="IPR007298">
    <property type="entry name" value="Cu-R_lipoprotein_NlpE"/>
</dbReference>
<dbReference type="RefSeq" id="WP_244656564.1">
    <property type="nucleotide sequence ID" value="NZ_CAJGZY010000006.1"/>
</dbReference>
<proteinExistence type="predicted"/>
<sequence>MTIKKLFFGVTMIYFLPTCSNTLTILKRGGRCLLALPLCVLLIGCDSTSSSGDKGMTTKVAPIDHVEENSAQASAENLPETNLLNAGSELDKVSEGQSLIAAAQSSNGTYPHQSLTRSEPGNGTLQATLMGDYGGMVPCKSCDSTDITLNLFADGSVLKTSIDNNPEMPNVPLFEPGVYRQDNDMITIVYEDKNIEAYHIQDNHLVLMDEHKKPNNDYTLSRK</sequence>
<dbReference type="EMBL" id="QGGM01000004">
    <property type="protein sequence ID" value="PWK13563.1"/>
    <property type="molecule type" value="Genomic_DNA"/>
</dbReference>
<gene>
    <name evidence="1" type="ORF">C8D84_10442</name>
</gene>
<evidence type="ECO:0000313" key="2">
    <source>
        <dbReference type="Proteomes" id="UP000245655"/>
    </source>
</evidence>
<dbReference type="Proteomes" id="UP000245655">
    <property type="component" value="Unassembled WGS sequence"/>
</dbReference>
<dbReference type="Gene3D" id="2.40.128.640">
    <property type="match status" value="1"/>
</dbReference>
<dbReference type="AlphaFoldDB" id="A0A2V1ZVL5"/>
<accession>A0A2V1ZVL5</accession>
<evidence type="ECO:0000313" key="1">
    <source>
        <dbReference type="EMBL" id="PWK13563.1"/>
    </source>
</evidence>
<name>A0A2V1ZVL5_PSYIM</name>
<reference evidence="1 2" key="1">
    <citation type="submission" date="2018-05" db="EMBL/GenBank/DDBJ databases">
        <title>Genomic Encyclopedia of Type Strains, Phase IV (KMG-IV): sequencing the most valuable type-strain genomes for metagenomic binning, comparative biology and taxonomic classification.</title>
        <authorList>
            <person name="Goeker M."/>
        </authorList>
    </citation>
    <scope>NUCLEOTIDE SEQUENCE [LARGE SCALE GENOMIC DNA]</scope>
    <source>
        <strain evidence="1 2">DSM 7229</strain>
    </source>
</reference>
<dbReference type="Pfam" id="PF04170">
    <property type="entry name" value="NlpE"/>
    <property type="match status" value="1"/>
</dbReference>
<keyword evidence="2" id="KW-1185">Reference proteome</keyword>